<reference evidence="2 3" key="1">
    <citation type="submission" date="2020-04" db="EMBL/GenBank/DDBJ databases">
        <title>MicrobeNet Type strains.</title>
        <authorList>
            <person name="Nicholson A.C."/>
        </authorList>
    </citation>
    <scope>NUCLEOTIDE SEQUENCE [LARGE SCALE GENOMIC DNA]</scope>
    <source>
        <strain evidence="2 3">ATCC BAA-14</strain>
    </source>
</reference>
<comment type="caution">
    <text evidence="2">The sequence shown here is derived from an EMBL/GenBank/DDBJ whole genome shotgun (WGS) entry which is preliminary data.</text>
</comment>
<proteinExistence type="predicted"/>
<accession>A0A846WU03</accession>
<keyword evidence="1" id="KW-0472">Membrane</keyword>
<evidence type="ECO:0000313" key="2">
    <source>
        <dbReference type="EMBL" id="NKY05149.1"/>
    </source>
</evidence>
<evidence type="ECO:0000256" key="1">
    <source>
        <dbReference type="SAM" id="Phobius"/>
    </source>
</evidence>
<name>A0A846WU03_9ACTN</name>
<feature type="transmembrane region" description="Helical" evidence="1">
    <location>
        <begin position="9"/>
        <end position="34"/>
    </location>
</feature>
<evidence type="ECO:0000313" key="3">
    <source>
        <dbReference type="Proteomes" id="UP000563898"/>
    </source>
</evidence>
<dbReference type="Proteomes" id="UP000563898">
    <property type="component" value="Unassembled WGS sequence"/>
</dbReference>
<dbReference type="EMBL" id="JAAXPC010000029">
    <property type="protein sequence ID" value="NKY05149.1"/>
    <property type="molecule type" value="Genomic_DNA"/>
</dbReference>
<dbReference type="AlphaFoldDB" id="A0A846WU03"/>
<gene>
    <name evidence="2" type="ORF">HGA05_26685</name>
</gene>
<protein>
    <submittedName>
        <fullName evidence="2">Uncharacterized protein</fullName>
    </submittedName>
</protein>
<keyword evidence="1" id="KW-1133">Transmembrane helix</keyword>
<sequence length="157" mass="16993">MRERARRGVAWWLCGGVVSIAVVAVAAIGAVRILHPDPCDLSLPFAEKLGLRLSRDDHVVACEWDGGFPDSGGKVVVRTTSADTRDALLGRSEVSEELDRTLVIVDDGTFHEEVNRPNLERSEQVYTSTGKGGHLLQISYDPGVESGLLLTELALDV</sequence>
<dbReference type="RefSeq" id="WP_006372972.1">
    <property type="nucleotide sequence ID" value="NZ_JAAXPC010000029.1"/>
</dbReference>
<organism evidence="2 3">
    <name type="scientific">Gordonia polyisoprenivorans</name>
    <dbReference type="NCBI Taxonomy" id="84595"/>
    <lineage>
        <taxon>Bacteria</taxon>
        <taxon>Bacillati</taxon>
        <taxon>Actinomycetota</taxon>
        <taxon>Actinomycetes</taxon>
        <taxon>Mycobacteriales</taxon>
        <taxon>Gordoniaceae</taxon>
        <taxon>Gordonia</taxon>
    </lineage>
</organism>
<keyword evidence="1" id="KW-0812">Transmembrane</keyword>